<feature type="domain" description="Fibrinogen C-terminal" evidence="9">
    <location>
        <begin position="587"/>
        <end position="802"/>
    </location>
</feature>
<dbReference type="PANTHER" id="PTHR46708">
    <property type="entry name" value="TENASCIN"/>
    <property type="match status" value="1"/>
</dbReference>
<evidence type="ECO:0000256" key="4">
    <source>
        <dbReference type="ARBA" id="ARBA00022729"/>
    </source>
</evidence>
<dbReference type="InterPro" id="IPR013783">
    <property type="entry name" value="Ig-like_fold"/>
</dbReference>
<dbReference type="InterPro" id="IPR020837">
    <property type="entry name" value="Fibrinogen_CS"/>
</dbReference>
<feature type="compositionally biased region" description="Low complexity" evidence="7">
    <location>
        <begin position="132"/>
        <end position="150"/>
    </location>
</feature>
<keyword evidence="3" id="KW-0245">EGF-like domain</keyword>
<dbReference type="SMART" id="SM00060">
    <property type="entry name" value="FN3"/>
    <property type="match status" value="4"/>
</dbReference>
<proteinExistence type="predicted"/>
<dbReference type="SUPFAM" id="SSF49265">
    <property type="entry name" value="Fibronectin type III"/>
    <property type="match status" value="3"/>
</dbReference>
<dbReference type="Gene3D" id="3.90.215.10">
    <property type="entry name" value="Gamma Fibrinogen, chain A, domain 1"/>
    <property type="match status" value="1"/>
</dbReference>
<evidence type="ECO:0000256" key="1">
    <source>
        <dbReference type="ARBA" id="ARBA00004498"/>
    </source>
</evidence>
<feature type="domain" description="Fibronectin type-III" evidence="8">
    <location>
        <begin position="409"/>
        <end position="496"/>
    </location>
</feature>
<evidence type="ECO:0000256" key="6">
    <source>
        <dbReference type="ARBA" id="ARBA00023157"/>
    </source>
</evidence>
<evidence type="ECO:0000313" key="11">
    <source>
        <dbReference type="Proteomes" id="UP001046870"/>
    </source>
</evidence>
<organism evidence="10 11">
    <name type="scientific">Megalops atlanticus</name>
    <name type="common">Tarpon</name>
    <name type="synonym">Clupea gigantea</name>
    <dbReference type="NCBI Taxonomy" id="7932"/>
    <lineage>
        <taxon>Eukaryota</taxon>
        <taxon>Metazoa</taxon>
        <taxon>Chordata</taxon>
        <taxon>Craniata</taxon>
        <taxon>Vertebrata</taxon>
        <taxon>Euteleostomi</taxon>
        <taxon>Actinopterygii</taxon>
        <taxon>Neopterygii</taxon>
        <taxon>Teleostei</taxon>
        <taxon>Elopiformes</taxon>
        <taxon>Megalopidae</taxon>
        <taxon>Megalops</taxon>
    </lineage>
</organism>
<comment type="caution">
    <text evidence="10">The sequence shown here is derived from an EMBL/GenBank/DDBJ whole genome shotgun (WGS) entry which is preliminary data.</text>
</comment>
<dbReference type="InterPro" id="IPR036116">
    <property type="entry name" value="FN3_sf"/>
</dbReference>
<dbReference type="InterPro" id="IPR014716">
    <property type="entry name" value="Fibrinogen_a/b/g_C_1"/>
</dbReference>
<evidence type="ECO:0000256" key="3">
    <source>
        <dbReference type="ARBA" id="ARBA00022536"/>
    </source>
</evidence>
<dbReference type="InterPro" id="IPR050991">
    <property type="entry name" value="ECM_Regulatory_Proteins"/>
</dbReference>
<dbReference type="InterPro" id="IPR003961">
    <property type="entry name" value="FN3_dom"/>
</dbReference>
<evidence type="ECO:0008006" key="12">
    <source>
        <dbReference type="Google" id="ProtNLM"/>
    </source>
</evidence>
<keyword evidence="6" id="KW-1015">Disulfide bond</keyword>
<feature type="domain" description="Fibronectin type-III" evidence="8">
    <location>
        <begin position="319"/>
        <end position="408"/>
    </location>
</feature>
<accession>A0A9D3PXN5</accession>
<feature type="compositionally biased region" description="Polar residues" evidence="7">
    <location>
        <begin position="244"/>
        <end position="262"/>
    </location>
</feature>
<dbReference type="Gene3D" id="2.60.40.10">
    <property type="entry name" value="Immunoglobulins"/>
    <property type="match status" value="4"/>
</dbReference>
<dbReference type="GO" id="GO:0030155">
    <property type="term" value="P:regulation of cell adhesion"/>
    <property type="evidence" value="ECO:0007669"/>
    <property type="project" value="TreeGrafter"/>
</dbReference>
<evidence type="ECO:0000256" key="2">
    <source>
        <dbReference type="ARBA" id="ARBA00022530"/>
    </source>
</evidence>
<evidence type="ECO:0000256" key="7">
    <source>
        <dbReference type="SAM" id="MobiDB-lite"/>
    </source>
</evidence>
<dbReference type="InterPro" id="IPR002181">
    <property type="entry name" value="Fibrinogen_a/b/g_C_dom"/>
</dbReference>
<feature type="region of interest" description="Disordered" evidence="7">
    <location>
        <begin position="73"/>
        <end position="150"/>
    </location>
</feature>
<dbReference type="CDD" id="cd00063">
    <property type="entry name" value="FN3"/>
    <property type="match status" value="3"/>
</dbReference>
<dbReference type="GO" id="GO:0031175">
    <property type="term" value="P:neuron projection development"/>
    <property type="evidence" value="ECO:0007669"/>
    <property type="project" value="TreeGrafter"/>
</dbReference>
<dbReference type="CDD" id="cd00087">
    <property type="entry name" value="FReD"/>
    <property type="match status" value="1"/>
</dbReference>
<dbReference type="Proteomes" id="UP001046870">
    <property type="component" value="Chromosome 10"/>
</dbReference>
<dbReference type="AlphaFoldDB" id="A0A9D3PXN5"/>
<dbReference type="InterPro" id="IPR036056">
    <property type="entry name" value="Fibrinogen-like_C"/>
</dbReference>
<dbReference type="PROSITE" id="PS00514">
    <property type="entry name" value="FIBRINOGEN_C_1"/>
    <property type="match status" value="1"/>
</dbReference>
<dbReference type="Pfam" id="PF00147">
    <property type="entry name" value="Fibrinogen_C"/>
    <property type="match status" value="1"/>
</dbReference>
<dbReference type="SMART" id="SM00186">
    <property type="entry name" value="FBG"/>
    <property type="match status" value="1"/>
</dbReference>
<keyword evidence="2" id="KW-0272">Extracellular matrix</keyword>
<evidence type="ECO:0000259" key="9">
    <source>
        <dbReference type="PROSITE" id="PS51406"/>
    </source>
</evidence>
<evidence type="ECO:0000313" key="10">
    <source>
        <dbReference type="EMBL" id="KAG7469603.1"/>
    </source>
</evidence>
<dbReference type="PROSITE" id="PS50853">
    <property type="entry name" value="FN3"/>
    <property type="match status" value="3"/>
</dbReference>
<keyword evidence="2" id="KW-0964">Secreted</keyword>
<comment type="subcellular location">
    <subcellularLocation>
        <location evidence="1">Secreted</location>
        <location evidence="1">Extracellular space</location>
        <location evidence="1">Extracellular matrix</location>
    </subcellularLocation>
</comment>
<dbReference type="PROSITE" id="PS51406">
    <property type="entry name" value="FIBRINOGEN_C_2"/>
    <property type="match status" value="1"/>
</dbReference>
<dbReference type="OrthoDB" id="6130531at2759"/>
<feature type="compositionally biased region" description="Polar residues" evidence="7">
    <location>
        <begin position="112"/>
        <end position="131"/>
    </location>
</feature>
<gene>
    <name evidence="10" type="ORF">MATL_G00130670</name>
</gene>
<keyword evidence="5" id="KW-0677">Repeat</keyword>
<feature type="domain" description="Fibronectin type-III" evidence="8">
    <location>
        <begin position="501"/>
        <end position="588"/>
    </location>
</feature>
<keyword evidence="4" id="KW-0732">Signal</keyword>
<sequence length="809" mass="89072">MESSTNQVSQTGRIGKTERKTVQLTQVVTEERGIGAGGNQIVAVRNDTSIVRQSNQSSYGTVQKYTKTKINPKVQMDRNHTSSSKMTHVHTKTGRNATSSQTSLTAAMRPPTYSTEVGSGGNSSKASTYQGSDQSSQTNRTSSSTRKTGSTLNSVEVQNITSRGFVLIWEAPQGMFRNFVVTRREYVAEGGEEEEEEEEEIEEEDVEERSEAGEVVSQEAWDKRDSDPSIAGKNITDGHRKSSEGASRTQSLTKSQNGTTVRVSHRNVKKLTQVVPGTTRSLPILNLRPQTRYSLSLLGTGPGQRSKIHHLSVTTGPESPSELLFSNVTDSSLSVSWTKPKNTVTGFKVTYTHIEDGESMSVSADSNHSSVTLSKLSPGSSYEVSVVSVLGLEESDPITGLVITVPDPPTDLRVVNVTDNKALLRWRPALATVDRYIIVYGAKNVPEVTVKVSGNAVEQQLKGLLSGTLYTVTVTSQLDSQQSAWTTTTFTTAGGGLKGEGPQELKVSQVTPRSAVISWKLPRTVMTGYKLTYHRAGQERKEVVLASTVTKFKLADLHPSSRYTVQVQGERRGQYTIAISIEFTTGSLRFPFPTDCSQELLNGMQHSGETNIFPAGKQGRPMRVYCDMETDGGGWTVFQRRMNGEVSFFRGWSDYSHGFGNLSGEFWLGNEKLHSLTTLRPMALRVDLRAGSESAYAHYSTFYVGDLRKNYAIRVSGYTGTAGDSMKYHNGRPFSTRDRDNHLSITRCATSYRGGWWYKNCHEANLNGLCGANTKHQGVIWTDWKGKDFSIPFTEMKLRPSYFTPQAQG</sequence>
<feature type="compositionally biased region" description="Polar residues" evidence="7">
    <location>
        <begin position="94"/>
        <end position="105"/>
    </location>
</feature>
<feature type="region of interest" description="Disordered" evidence="7">
    <location>
        <begin position="188"/>
        <end position="263"/>
    </location>
</feature>
<dbReference type="NCBIfam" id="NF040941">
    <property type="entry name" value="GGGWT_bact"/>
    <property type="match status" value="1"/>
</dbReference>
<dbReference type="SUPFAM" id="SSF56496">
    <property type="entry name" value="Fibrinogen C-terminal domain-like"/>
    <property type="match status" value="1"/>
</dbReference>
<dbReference type="EMBL" id="JAFDVH010000010">
    <property type="protein sequence ID" value="KAG7469603.1"/>
    <property type="molecule type" value="Genomic_DNA"/>
</dbReference>
<keyword evidence="11" id="KW-1185">Reference proteome</keyword>
<evidence type="ECO:0000256" key="5">
    <source>
        <dbReference type="ARBA" id="ARBA00022737"/>
    </source>
</evidence>
<feature type="compositionally biased region" description="Acidic residues" evidence="7">
    <location>
        <begin position="190"/>
        <end position="208"/>
    </location>
</feature>
<protein>
    <recommendedName>
        <fullName evidence="12">Tenascin</fullName>
    </recommendedName>
</protein>
<dbReference type="GO" id="GO:0005615">
    <property type="term" value="C:extracellular space"/>
    <property type="evidence" value="ECO:0007669"/>
    <property type="project" value="TreeGrafter"/>
</dbReference>
<dbReference type="FunFam" id="3.90.215.10:FF:000001">
    <property type="entry name" value="Tenascin isoform 1"/>
    <property type="match status" value="1"/>
</dbReference>
<evidence type="ECO:0000259" key="8">
    <source>
        <dbReference type="PROSITE" id="PS50853"/>
    </source>
</evidence>
<dbReference type="PANTHER" id="PTHR46708:SF1">
    <property type="entry name" value="TENASCIN"/>
    <property type="match status" value="1"/>
</dbReference>
<dbReference type="Pfam" id="PF00041">
    <property type="entry name" value="fn3"/>
    <property type="match status" value="3"/>
</dbReference>
<reference evidence="10" key="1">
    <citation type="submission" date="2021-01" db="EMBL/GenBank/DDBJ databases">
        <authorList>
            <person name="Zahm M."/>
            <person name="Roques C."/>
            <person name="Cabau C."/>
            <person name="Klopp C."/>
            <person name="Donnadieu C."/>
            <person name="Jouanno E."/>
            <person name="Lampietro C."/>
            <person name="Louis A."/>
            <person name="Herpin A."/>
            <person name="Echchiki A."/>
            <person name="Berthelot C."/>
            <person name="Parey E."/>
            <person name="Roest-Crollius H."/>
            <person name="Braasch I."/>
            <person name="Postlethwait J."/>
            <person name="Bobe J."/>
            <person name="Montfort J."/>
            <person name="Bouchez O."/>
            <person name="Begum T."/>
            <person name="Mejri S."/>
            <person name="Adams A."/>
            <person name="Chen W.-J."/>
            <person name="Guiguen Y."/>
        </authorList>
    </citation>
    <scope>NUCLEOTIDE SEQUENCE</scope>
    <source>
        <strain evidence="10">YG-15Mar2019-1</strain>
        <tissue evidence="10">Brain</tissue>
    </source>
</reference>
<name>A0A9D3PXN5_MEGAT</name>